<keyword evidence="2" id="KW-1133">Transmembrane helix</keyword>
<evidence type="ECO:0000256" key="1">
    <source>
        <dbReference type="SAM" id="MobiDB-lite"/>
    </source>
</evidence>
<dbReference type="STRING" id="1328759.A0A5C2SM46"/>
<sequence length="396" mass="43430">MVDLYMACILLLRPPQHCSLPGLRRPPRELDALLAAMSASALVAIVEVNLATVCVQSALYGVFFVLAVTALVVLIMRHKRENSSSQYPTGTSQPTVVLLGLWKSPLFIATVILLLTVTANWCLIVYRAFQAFIHFQGGTNPVGFYIDVANPTALTLNAIPTVTVVTCDFMVIYRTWVIWNRRNWVAVLPTLTTITLTVCSIMIVVIIGKDKSTQSPNLTPWLYAAYTLTFINNIYGTGMIIYKITAANRALRRVGSISGGMKIQGTLGILVESAALYASWTLFFFITYMTKSTVNALANDCFPPVSGIALMLITVRVGLGWAHRSDRSAGGSQQISGTSFIRSAFSRSERPRESLPMHAISLNVSTTVEQETDYGLEAQGDHKDPVRDKDEHGFAV</sequence>
<evidence type="ECO:0000313" key="4">
    <source>
        <dbReference type="Proteomes" id="UP000313359"/>
    </source>
</evidence>
<dbReference type="EMBL" id="ML122254">
    <property type="protein sequence ID" value="RPD64209.1"/>
    <property type="molecule type" value="Genomic_DNA"/>
</dbReference>
<evidence type="ECO:0000256" key="2">
    <source>
        <dbReference type="SAM" id="Phobius"/>
    </source>
</evidence>
<protein>
    <submittedName>
        <fullName evidence="3">Uncharacterized protein</fullName>
    </submittedName>
</protein>
<feature type="transmembrane region" description="Helical" evidence="2">
    <location>
        <begin position="153"/>
        <end position="173"/>
    </location>
</feature>
<keyword evidence="2" id="KW-0472">Membrane</keyword>
<accession>A0A5C2SM46</accession>
<feature type="transmembrane region" description="Helical" evidence="2">
    <location>
        <begin position="106"/>
        <end position="133"/>
    </location>
</feature>
<reference evidence="3" key="1">
    <citation type="journal article" date="2018" name="Genome Biol. Evol.">
        <title>Genomics and development of Lentinus tigrinus, a white-rot wood-decaying mushroom with dimorphic fruiting bodies.</title>
        <authorList>
            <person name="Wu B."/>
            <person name="Xu Z."/>
            <person name="Knudson A."/>
            <person name="Carlson A."/>
            <person name="Chen N."/>
            <person name="Kovaka S."/>
            <person name="LaButti K."/>
            <person name="Lipzen A."/>
            <person name="Pennachio C."/>
            <person name="Riley R."/>
            <person name="Schakwitz W."/>
            <person name="Umezawa K."/>
            <person name="Ohm R.A."/>
            <person name="Grigoriev I.V."/>
            <person name="Nagy L.G."/>
            <person name="Gibbons J."/>
            <person name="Hibbett D."/>
        </authorList>
    </citation>
    <scope>NUCLEOTIDE SEQUENCE [LARGE SCALE GENOMIC DNA]</scope>
    <source>
        <strain evidence="3">ALCF2SS1-6</strain>
    </source>
</reference>
<feature type="transmembrane region" description="Helical" evidence="2">
    <location>
        <begin position="302"/>
        <end position="322"/>
    </location>
</feature>
<feature type="compositionally biased region" description="Basic and acidic residues" evidence="1">
    <location>
        <begin position="379"/>
        <end position="396"/>
    </location>
</feature>
<dbReference type="AlphaFoldDB" id="A0A5C2SM46"/>
<feature type="transmembrane region" description="Helical" evidence="2">
    <location>
        <begin position="220"/>
        <end position="242"/>
    </location>
</feature>
<feature type="transmembrane region" description="Helical" evidence="2">
    <location>
        <begin position="263"/>
        <end position="290"/>
    </location>
</feature>
<name>A0A5C2SM46_9APHY</name>
<feature type="transmembrane region" description="Helical" evidence="2">
    <location>
        <begin position="185"/>
        <end position="208"/>
    </location>
</feature>
<feature type="transmembrane region" description="Helical" evidence="2">
    <location>
        <begin position="58"/>
        <end position="76"/>
    </location>
</feature>
<proteinExistence type="predicted"/>
<feature type="region of interest" description="Disordered" evidence="1">
    <location>
        <begin position="373"/>
        <end position="396"/>
    </location>
</feature>
<organism evidence="3 4">
    <name type="scientific">Lentinus tigrinus ALCF2SS1-6</name>
    <dbReference type="NCBI Taxonomy" id="1328759"/>
    <lineage>
        <taxon>Eukaryota</taxon>
        <taxon>Fungi</taxon>
        <taxon>Dikarya</taxon>
        <taxon>Basidiomycota</taxon>
        <taxon>Agaricomycotina</taxon>
        <taxon>Agaricomycetes</taxon>
        <taxon>Polyporales</taxon>
        <taxon>Polyporaceae</taxon>
        <taxon>Lentinus</taxon>
    </lineage>
</organism>
<keyword evidence="4" id="KW-1185">Reference proteome</keyword>
<dbReference type="OrthoDB" id="3346544at2759"/>
<evidence type="ECO:0000313" key="3">
    <source>
        <dbReference type="EMBL" id="RPD64209.1"/>
    </source>
</evidence>
<gene>
    <name evidence="3" type="ORF">L227DRAFT_650410</name>
</gene>
<dbReference type="Proteomes" id="UP000313359">
    <property type="component" value="Unassembled WGS sequence"/>
</dbReference>
<feature type="transmembrane region" description="Helical" evidence="2">
    <location>
        <begin position="32"/>
        <end position="52"/>
    </location>
</feature>
<keyword evidence="2" id="KW-0812">Transmembrane</keyword>